<keyword evidence="3" id="KW-1185">Reference proteome</keyword>
<dbReference type="EMBL" id="KN822951">
    <property type="protein sequence ID" value="KIO33003.1"/>
    <property type="molecule type" value="Genomic_DNA"/>
</dbReference>
<dbReference type="GO" id="GO:0006044">
    <property type="term" value="P:N-acetylglucosamine metabolic process"/>
    <property type="evidence" value="ECO:0007669"/>
    <property type="project" value="TreeGrafter"/>
</dbReference>
<dbReference type="OrthoDB" id="498286at2759"/>
<gene>
    <name evidence="2" type="ORF">M407DRAFT_18160</name>
</gene>
<evidence type="ECO:0000313" key="2">
    <source>
        <dbReference type="EMBL" id="KIO33003.1"/>
    </source>
</evidence>
<reference evidence="2 3" key="1">
    <citation type="submission" date="2014-04" db="EMBL/GenBank/DDBJ databases">
        <authorList>
            <consortium name="DOE Joint Genome Institute"/>
            <person name="Kuo A."/>
            <person name="Girlanda M."/>
            <person name="Perotto S."/>
            <person name="Kohler A."/>
            <person name="Nagy L.G."/>
            <person name="Floudas D."/>
            <person name="Copeland A."/>
            <person name="Barry K.W."/>
            <person name="Cichocki N."/>
            <person name="Veneault-Fourrey C."/>
            <person name="LaButti K."/>
            <person name="Lindquist E.A."/>
            <person name="Lipzen A."/>
            <person name="Lundell T."/>
            <person name="Morin E."/>
            <person name="Murat C."/>
            <person name="Sun H."/>
            <person name="Tunlid A."/>
            <person name="Henrissat B."/>
            <person name="Grigoriev I.V."/>
            <person name="Hibbett D.S."/>
            <person name="Martin F."/>
            <person name="Nordberg H.P."/>
            <person name="Cantor M.N."/>
            <person name="Hua S.X."/>
        </authorList>
    </citation>
    <scope>NUCLEOTIDE SEQUENCE [LARGE SCALE GENOMIC DNA]</scope>
    <source>
        <strain evidence="2 3">MUT 4182</strain>
    </source>
</reference>
<reference evidence="3" key="2">
    <citation type="submission" date="2015-01" db="EMBL/GenBank/DDBJ databases">
        <title>Evolutionary Origins and Diversification of the Mycorrhizal Mutualists.</title>
        <authorList>
            <consortium name="DOE Joint Genome Institute"/>
            <consortium name="Mycorrhizal Genomics Consortium"/>
            <person name="Kohler A."/>
            <person name="Kuo A."/>
            <person name="Nagy L.G."/>
            <person name="Floudas D."/>
            <person name="Copeland A."/>
            <person name="Barry K.W."/>
            <person name="Cichocki N."/>
            <person name="Veneault-Fourrey C."/>
            <person name="LaButti K."/>
            <person name="Lindquist E.A."/>
            <person name="Lipzen A."/>
            <person name="Lundell T."/>
            <person name="Morin E."/>
            <person name="Murat C."/>
            <person name="Riley R."/>
            <person name="Ohm R."/>
            <person name="Sun H."/>
            <person name="Tunlid A."/>
            <person name="Henrissat B."/>
            <person name="Grigoriev I.V."/>
            <person name="Hibbett D.S."/>
            <person name="Martin F."/>
        </authorList>
    </citation>
    <scope>NUCLEOTIDE SEQUENCE [LARGE SCALE GENOMIC DNA]</scope>
    <source>
        <strain evidence="3">MUT 4182</strain>
    </source>
</reference>
<name>A0A0C3LGA1_9AGAM</name>
<dbReference type="STRING" id="1051891.A0A0C3LGA1"/>
<evidence type="ECO:0000313" key="3">
    <source>
        <dbReference type="Proteomes" id="UP000054248"/>
    </source>
</evidence>
<organism evidence="2 3">
    <name type="scientific">Tulasnella calospora MUT 4182</name>
    <dbReference type="NCBI Taxonomy" id="1051891"/>
    <lineage>
        <taxon>Eukaryota</taxon>
        <taxon>Fungi</taxon>
        <taxon>Dikarya</taxon>
        <taxon>Basidiomycota</taxon>
        <taxon>Agaricomycotina</taxon>
        <taxon>Agaricomycetes</taxon>
        <taxon>Cantharellales</taxon>
        <taxon>Tulasnellaceae</taxon>
        <taxon>Tulasnella</taxon>
    </lineage>
</organism>
<dbReference type="AlphaFoldDB" id="A0A0C3LGA1"/>
<dbReference type="PANTHER" id="PTHR35020">
    <property type="entry name" value="N-ACETYLGLUCOSAMINE-INDUCED PROTEIN 1"/>
    <property type="match status" value="1"/>
</dbReference>
<protein>
    <submittedName>
        <fullName evidence="2">Uncharacterized protein</fullName>
    </submittedName>
</protein>
<dbReference type="HOGENOM" id="CLU_055672_0_0_1"/>
<sequence>MSSSPPPPPLGTGPPTDEEIEYYYTPMFSWDKVKDQVDSGDLGNLKRHPAMQIRYDKWIAETAAVHGTIIAYLVNVRLGWGPTETRPATPASHANPTYTDVEGHTDSKTLGLPTPPSTRPLTPSLNPPEYFTADIDPKFVKILPNDWPYSIPTSVKHFVFWTRVPIIHPAIVSPKIWKRIEKDGLWGFTGSDRVAEPRKLPGEEDSEETFQLVWDAHKETHKFVLDNWPEDLWEVAWFVNPPRLQSIPGLAHGHVFARKK</sequence>
<accession>A0A0C3LGA1</accession>
<feature type="region of interest" description="Disordered" evidence="1">
    <location>
        <begin position="86"/>
        <end position="127"/>
    </location>
</feature>
<dbReference type="GO" id="GO:0005737">
    <property type="term" value="C:cytoplasm"/>
    <property type="evidence" value="ECO:0007669"/>
    <property type="project" value="TreeGrafter"/>
</dbReference>
<proteinExistence type="predicted"/>
<evidence type="ECO:0000256" key="1">
    <source>
        <dbReference type="SAM" id="MobiDB-lite"/>
    </source>
</evidence>
<dbReference type="PANTHER" id="PTHR35020:SF2">
    <property type="entry name" value="N-ACETYLGLUCOSAMINE-INDUCED PROTEIN 1"/>
    <property type="match status" value="1"/>
</dbReference>
<dbReference type="Proteomes" id="UP000054248">
    <property type="component" value="Unassembled WGS sequence"/>
</dbReference>
<dbReference type="InterPro" id="IPR022036">
    <property type="entry name" value="DUF3605"/>
</dbReference>
<dbReference type="Pfam" id="PF12239">
    <property type="entry name" value="DUF3605"/>
    <property type="match status" value="1"/>
</dbReference>